<evidence type="ECO:0000313" key="2">
    <source>
        <dbReference type="EMBL" id="MFC3661505.1"/>
    </source>
</evidence>
<keyword evidence="3" id="KW-1185">Reference proteome</keyword>
<name>A0ABV7UWU5_9GAMM</name>
<reference evidence="3" key="1">
    <citation type="journal article" date="2019" name="Int. J. Syst. Evol. Microbiol.">
        <title>The Global Catalogue of Microorganisms (GCM) 10K type strain sequencing project: providing services to taxonomists for standard genome sequencing and annotation.</title>
        <authorList>
            <consortium name="The Broad Institute Genomics Platform"/>
            <consortium name="The Broad Institute Genome Sequencing Center for Infectious Disease"/>
            <person name="Wu L."/>
            <person name="Ma J."/>
        </authorList>
    </citation>
    <scope>NUCLEOTIDE SEQUENCE [LARGE SCALE GENOMIC DNA]</scope>
    <source>
        <strain evidence="3">KCTC 42211</strain>
    </source>
</reference>
<sequence length="244" mass="26202">MNHRIIFCAALLALAATVVSGCGDRAAADAARAAAQAAANEKAAAEYANGFDAAVAQENWTLAKAQGDVLFARFPDTRQAARIRPHYDEAKAKAEAAREARRVAALWSYQTESVKGGKQLSAAIYSRDAVDTDGSGANPVRLIFRDHPTWGTSSYLVLQAGDFACRGGCKVKVTVDDAAPKSMSALRPDTDDAIAMFINDEHALWRMLKDARQVSIEFPVKAGGTRTVVFEVAGLDRSKLPDWD</sequence>
<protein>
    <recommendedName>
        <fullName evidence="4">Lipoprotein</fullName>
    </recommendedName>
</protein>
<organism evidence="2 3">
    <name type="scientific">Luteimonas notoginsengisoli</name>
    <dbReference type="NCBI Taxonomy" id="1578200"/>
    <lineage>
        <taxon>Bacteria</taxon>
        <taxon>Pseudomonadati</taxon>
        <taxon>Pseudomonadota</taxon>
        <taxon>Gammaproteobacteria</taxon>
        <taxon>Lysobacterales</taxon>
        <taxon>Lysobacteraceae</taxon>
        <taxon>Luteimonas</taxon>
    </lineage>
</organism>
<dbReference type="EMBL" id="JBHRYF010000022">
    <property type="protein sequence ID" value="MFC3661505.1"/>
    <property type="molecule type" value="Genomic_DNA"/>
</dbReference>
<keyword evidence="1" id="KW-0732">Signal</keyword>
<evidence type="ECO:0000256" key="1">
    <source>
        <dbReference type="SAM" id="SignalP"/>
    </source>
</evidence>
<evidence type="ECO:0000313" key="3">
    <source>
        <dbReference type="Proteomes" id="UP001595724"/>
    </source>
</evidence>
<accession>A0ABV7UWU5</accession>
<dbReference type="Proteomes" id="UP001595724">
    <property type="component" value="Unassembled WGS sequence"/>
</dbReference>
<feature type="chain" id="PRO_5047106367" description="Lipoprotein" evidence="1">
    <location>
        <begin position="22"/>
        <end position="244"/>
    </location>
</feature>
<dbReference type="RefSeq" id="WP_386713060.1">
    <property type="nucleotide sequence ID" value="NZ_JBHRYF010000022.1"/>
</dbReference>
<evidence type="ECO:0008006" key="4">
    <source>
        <dbReference type="Google" id="ProtNLM"/>
    </source>
</evidence>
<proteinExistence type="predicted"/>
<gene>
    <name evidence="2" type="ORF">ACFOM9_15705</name>
</gene>
<comment type="caution">
    <text evidence="2">The sequence shown here is derived from an EMBL/GenBank/DDBJ whole genome shotgun (WGS) entry which is preliminary data.</text>
</comment>
<feature type="signal peptide" evidence="1">
    <location>
        <begin position="1"/>
        <end position="21"/>
    </location>
</feature>
<dbReference type="PROSITE" id="PS51257">
    <property type="entry name" value="PROKAR_LIPOPROTEIN"/>
    <property type="match status" value="1"/>
</dbReference>